<dbReference type="PANTHER" id="PTHR46825">
    <property type="entry name" value="D-ALANYL-D-ALANINE-CARBOXYPEPTIDASE/ENDOPEPTIDASE AMPH"/>
    <property type="match status" value="1"/>
</dbReference>
<protein>
    <recommendedName>
        <fullName evidence="4">Beta-lactamase-related domain-containing protein</fullName>
    </recommendedName>
</protein>
<evidence type="ECO:0000256" key="2">
    <source>
        <dbReference type="SAM" id="Coils"/>
    </source>
</evidence>
<sequence>MSDERQPLLQASRFVQSSNARDRFGRFFVVSVLLAFTWFAGYWMATRTNKAMDWTAISSDIEQWRNEFGVAGIAVGVVRGGKLVFAKGFGARNKDGDDVTPDTLFHIGSTSKAFTVFSVASLVDEKKLAWKTPVTALHPVEFMDPATNKQANLIDLLSHRTGIPRYDLAMWLASSSSEMIRKIKHMLPVAQLREEFHYNNHMFTLAGTIAADAYGSSWDQLVQDRILKPLQMSSTLTDPKDLQHAIDHARAFSNVNGTLVQLPYEENDWVNVAKPAGSIMSSVRDLSKWVAFMNRRAVLENGTQLLSKPQFDQIITQHMPIGVPVSDSPIQLTGYGLGWMIDSYRGKPRVWHNGGLIGYITQIDTIPSEDLAVIVLTNTANVIGPVISQTIVDRLLFPAVKFDWAQNLRNTLESARLKAKEAHKEIIEKRQNNTKPSLGFEKFEGVYTEAVLGYLKLSLMKDTRYFSMEMTNDLKNKWTPMGVVGHWENDVFGIFEMRVANYNDYDAPYKKLEFRVKDEVLGFNAEIEDNIPLYFKRMQ</sequence>
<evidence type="ECO:0000313" key="5">
    <source>
        <dbReference type="EMBL" id="TPX74303.1"/>
    </source>
</evidence>
<dbReference type="AlphaFoldDB" id="A0A507FDD9"/>
<comment type="caution">
    <text evidence="5">The sequence shown here is derived from an EMBL/GenBank/DDBJ whole genome shotgun (WGS) entry which is preliminary data.</text>
</comment>
<feature type="transmembrane region" description="Helical" evidence="3">
    <location>
        <begin position="27"/>
        <end position="45"/>
    </location>
</feature>
<feature type="domain" description="Beta-lactamase-related" evidence="4">
    <location>
        <begin position="69"/>
        <end position="382"/>
    </location>
</feature>
<dbReference type="STRING" id="246404.A0A507FDD9"/>
<comment type="similarity">
    <text evidence="1">Belongs to the peptidase S12 family.</text>
</comment>
<evidence type="ECO:0000313" key="6">
    <source>
        <dbReference type="Proteomes" id="UP000320333"/>
    </source>
</evidence>
<reference evidence="5 6" key="1">
    <citation type="journal article" date="2019" name="Sci. Rep.">
        <title>Comparative genomics of chytrid fungi reveal insights into the obligate biotrophic and pathogenic lifestyle of Synchytrium endobioticum.</title>
        <authorList>
            <person name="van de Vossenberg B.T.L.H."/>
            <person name="Warris S."/>
            <person name="Nguyen H.D.T."/>
            <person name="van Gent-Pelzer M.P.E."/>
            <person name="Joly D.L."/>
            <person name="van de Geest H.C."/>
            <person name="Bonants P.J.M."/>
            <person name="Smith D.S."/>
            <person name="Levesque C.A."/>
            <person name="van der Lee T.A.J."/>
        </authorList>
    </citation>
    <scope>NUCLEOTIDE SEQUENCE [LARGE SCALE GENOMIC DNA]</scope>
    <source>
        <strain evidence="5 6">CBS 675.73</strain>
    </source>
</reference>
<gene>
    <name evidence="5" type="ORF">CcCBS67573_g04407</name>
</gene>
<keyword evidence="2" id="KW-0175">Coiled coil</keyword>
<dbReference type="InterPro" id="IPR001466">
    <property type="entry name" value="Beta-lactam-related"/>
</dbReference>
<dbReference type="EMBL" id="QEAP01000132">
    <property type="protein sequence ID" value="TPX74303.1"/>
    <property type="molecule type" value="Genomic_DNA"/>
</dbReference>
<proteinExistence type="inferred from homology"/>
<dbReference type="OrthoDB" id="5946976at2759"/>
<organism evidence="5 6">
    <name type="scientific">Chytriomyces confervae</name>
    <dbReference type="NCBI Taxonomy" id="246404"/>
    <lineage>
        <taxon>Eukaryota</taxon>
        <taxon>Fungi</taxon>
        <taxon>Fungi incertae sedis</taxon>
        <taxon>Chytridiomycota</taxon>
        <taxon>Chytridiomycota incertae sedis</taxon>
        <taxon>Chytridiomycetes</taxon>
        <taxon>Chytridiales</taxon>
        <taxon>Chytriomycetaceae</taxon>
        <taxon>Chytriomyces</taxon>
    </lineage>
</organism>
<accession>A0A507FDD9</accession>
<evidence type="ECO:0000256" key="3">
    <source>
        <dbReference type="SAM" id="Phobius"/>
    </source>
</evidence>
<feature type="coiled-coil region" evidence="2">
    <location>
        <begin position="405"/>
        <end position="432"/>
    </location>
</feature>
<keyword evidence="6" id="KW-1185">Reference proteome</keyword>
<keyword evidence="3" id="KW-1133">Transmembrane helix</keyword>
<evidence type="ECO:0000259" key="4">
    <source>
        <dbReference type="Pfam" id="PF00144"/>
    </source>
</evidence>
<dbReference type="PANTHER" id="PTHR46825:SF15">
    <property type="entry name" value="BETA-LACTAMASE-RELATED DOMAIN-CONTAINING PROTEIN"/>
    <property type="match status" value="1"/>
</dbReference>
<evidence type="ECO:0000256" key="1">
    <source>
        <dbReference type="ARBA" id="ARBA00038215"/>
    </source>
</evidence>
<keyword evidence="3" id="KW-0472">Membrane</keyword>
<dbReference type="Proteomes" id="UP000320333">
    <property type="component" value="Unassembled WGS sequence"/>
</dbReference>
<dbReference type="Pfam" id="PF00144">
    <property type="entry name" value="Beta-lactamase"/>
    <property type="match status" value="1"/>
</dbReference>
<dbReference type="SUPFAM" id="SSF56601">
    <property type="entry name" value="beta-lactamase/transpeptidase-like"/>
    <property type="match status" value="1"/>
</dbReference>
<dbReference type="InterPro" id="IPR012338">
    <property type="entry name" value="Beta-lactam/transpept-like"/>
</dbReference>
<keyword evidence="3" id="KW-0812">Transmembrane</keyword>
<dbReference type="InterPro" id="IPR050491">
    <property type="entry name" value="AmpC-like"/>
</dbReference>
<name>A0A507FDD9_9FUNG</name>
<dbReference type="Gene3D" id="3.40.710.10">
    <property type="entry name" value="DD-peptidase/beta-lactamase superfamily"/>
    <property type="match status" value="1"/>
</dbReference>